<dbReference type="EMBL" id="CP016374">
    <property type="protein sequence ID" value="AQX03040.1"/>
    <property type="molecule type" value="Genomic_DNA"/>
</dbReference>
<protein>
    <submittedName>
        <fullName evidence="1">Uncharacterized protein</fullName>
    </submittedName>
</protein>
<dbReference type="RefSeq" id="WP_078396678.1">
    <property type="nucleotide sequence ID" value="NZ_CP016374.1"/>
</dbReference>
<accession>A0AAU8UYG4</accession>
<sequence length="63" mass="7100">MKKLMKDQLRAINGGILPGQCFYTDPTTGKRKIGCFTGQGTWIDGVWYEYAPEVQNTCHSCLE</sequence>
<gene>
    <name evidence="1" type="ORF">BBD32_17040</name>
</gene>
<proteinExistence type="predicted"/>
<evidence type="ECO:0000313" key="1">
    <source>
        <dbReference type="EMBL" id="AQX03040.1"/>
    </source>
</evidence>
<dbReference type="AlphaFoldDB" id="A0AAU8UYG4"/>
<evidence type="ECO:0000313" key="2">
    <source>
        <dbReference type="Proteomes" id="UP000190848"/>
    </source>
</evidence>
<name>A0AAU8UYG4_9FLAO</name>
<reference evidence="1 2" key="1">
    <citation type="submission" date="2016-07" db="EMBL/GenBank/DDBJ databases">
        <title>Revisiting the taxonomy of the Elizabethkingia Genus using Whole-Genome Sequencing, Optical Mapping, and MALDI-TOF, along with proposal of three novel Elizabethkingia species: Elizabethkingia bruuniana sp. nov., Elizabethkingia ursingii sp. nov., and Elizabethkingia occulta sp. nov.</title>
        <authorList>
            <person name="Nicholson A.C."/>
        </authorList>
    </citation>
    <scope>NUCLEOTIDE SEQUENCE [LARGE SCALE GENOMIC DNA]</scope>
    <source>
        <strain evidence="1 2">F3201</strain>
    </source>
</reference>
<dbReference type="Proteomes" id="UP000190848">
    <property type="component" value="Chromosome"/>
</dbReference>
<organism evidence="1 2">
    <name type="scientific">Elizabethkingia anophelis</name>
    <dbReference type="NCBI Taxonomy" id="1117645"/>
    <lineage>
        <taxon>Bacteria</taxon>
        <taxon>Pseudomonadati</taxon>
        <taxon>Bacteroidota</taxon>
        <taxon>Flavobacteriia</taxon>
        <taxon>Flavobacteriales</taxon>
        <taxon>Weeksellaceae</taxon>
        <taxon>Elizabethkingia</taxon>
    </lineage>
</organism>